<dbReference type="EMBL" id="CAKE01000022">
    <property type="protein sequence ID" value="CCI82410.1"/>
    <property type="molecule type" value="Genomic_DNA"/>
</dbReference>
<protein>
    <submittedName>
        <fullName evidence="1">Uncharacterized protein</fullName>
    </submittedName>
</protein>
<dbReference type="Proteomes" id="UP000009320">
    <property type="component" value="Unassembled WGS sequence"/>
</dbReference>
<organism evidence="1 2">
    <name type="scientific">Lactobacillus hominis DSM 23910 = CRBIP 24.179</name>
    <dbReference type="NCBI Taxonomy" id="1423758"/>
    <lineage>
        <taxon>Bacteria</taxon>
        <taxon>Bacillati</taxon>
        <taxon>Bacillota</taxon>
        <taxon>Bacilli</taxon>
        <taxon>Lactobacillales</taxon>
        <taxon>Lactobacillaceae</taxon>
        <taxon>Lactobacillus</taxon>
    </lineage>
</organism>
<gene>
    <name evidence="1" type="ORF">BN55_04760</name>
</gene>
<sequence>MISWEIGETGQSILEKSYFRYLIAVWGSLKIALWMSPDE</sequence>
<name>I7KHU6_9LACO</name>
<comment type="caution">
    <text evidence="1">The sequence shown here is derived from an EMBL/GenBank/DDBJ whole genome shotgun (WGS) entry which is preliminary data.</text>
</comment>
<proteinExistence type="predicted"/>
<evidence type="ECO:0000313" key="2">
    <source>
        <dbReference type="Proteomes" id="UP000009320"/>
    </source>
</evidence>
<accession>I7KHU6</accession>
<reference evidence="1 2" key="1">
    <citation type="submission" date="2012-06" db="EMBL/GenBank/DDBJ databases">
        <title>Draft Genome Sequence of Lactobacillus hominis Strain CRBIP 24.179T, isolated from human intestine.</title>
        <authorList>
            <person name="Cousin S."/>
            <person name="Ma L."/>
            <person name="Bizet C."/>
            <person name="Loux V."/>
            <person name="Bouchier C."/>
            <person name="Clermont D."/>
            <person name="Creno S."/>
        </authorList>
    </citation>
    <scope>NUCLEOTIDE SEQUENCE [LARGE SCALE GENOMIC DNA]</scope>
    <source>
        <strain evidence="2">CRBIP 24.179T</strain>
    </source>
</reference>
<keyword evidence="2" id="KW-1185">Reference proteome</keyword>
<dbReference type="AlphaFoldDB" id="I7KHU6"/>
<evidence type="ECO:0000313" key="1">
    <source>
        <dbReference type="EMBL" id="CCI82410.1"/>
    </source>
</evidence>